<accession>A0A2H1WV75</accession>
<name>A0A2H1WV75_SPOFR</name>
<protein>
    <submittedName>
        <fullName evidence="1">SFRICE_001603</fullName>
    </submittedName>
</protein>
<reference evidence="1" key="1">
    <citation type="submission" date="2016-07" db="EMBL/GenBank/DDBJ databases">
        <authorList>
            <person name="Bretaudeau A."/>
        </authorList>
    </citation>
    <scope>NUCLEOTIDE SEQUENCE</scope>
    <source>
        <strain evidence="1">Rice</strain>
        <tissue evidence="1">Whole body</tissue>
    </source>
</reference>
<sequence>MDITNATTSRTFNRLPKKEVPNSTTEVAVSWAHSAENRWPMGYKGCRVETTYRRNVGRPPARWTDNLIKVAGRCWMQVASNRPIWKSSTASAIRRRGTCHLR</sequence>
<evidence type="ECO:0000313" key="1">
    <source>
        <dbReference type="EMBL" id="SOQ56963.1"/>
    </source>
</evidence>
<organism evidence="1">
    <name type="scientific">Spodoptera frugiperda</name>
    <name type="common">Fall armyworm</name>
    <dbReference type="NCBI Taxonomy" id="7108"/>
    <lineage>
        <taxon>Eukaryota</taxon>
        <taxon>Metazoa</taxon>
        <taxon>Ecdysozoa</taxon>
        <taxon>Arthropoda</taxon>
        <taxon>Hexapoda</taxon>
        <taxon>Insecta</taxon>
        <taxon>Pterygota</taxon>
        <taxon>Neoptera</taxon>
        <taxon>Endopterygota</taxon>
        <taxon>Lepidoptera</taxon>
        <taxon>Glossata</taxon>
        <taxon>Ditrysia</taxon>
        <taxon>Noctuoidea</taxon>
        <taxon>Noctuidae</taxon>
        <taxon>Amphipyrinae</taxon>
        <taxon>Spodoptera</taxon>
    </lineage>
</organism>
<proteinExistence type="predicted"/>
<gene>
    <name evidence="1" type="ORF">SFRICE_001603</name>
</gene>
<dbReference type="AlphaFoldDB" id="A0A2H1WV75"/>
<dbReference type="EMBL" id="ODYU01011304">
    <property type="protein sequence ID" value="SOQ56963.1"/>
    <property type="molecule type" value="Genomic_DNA"/>
</dbReference>